<dbReference type="AlphaFoldDB" id="A0A7K0CVN8"/>
<organism evidence="1 2">
    <name type="scientific">Streptomyces smaragdinus</name>
    <dbReference type="NCBI Taxonomy" id="2585196"/>
    <lineage>
        <taxon>Bacteria</taxon>
        <taxon>Bacillati</taxon>
        <taxon>Actinomycetota</taxon>
        <taxon>Actinomycetes</taxon>
        <taxon>Kitasatosporales</taxon>
        <taxon>Streptomycetaceae</taxon>
        <taxon>Streptomyces</taxon>
    </lineage>
</organism>
<dbReference type="EMBL" id="WEGJ01000068">
    <property type="protein sequence ID" value="MQY16734.1"/>
    <property type="molecule type" value="Genomic_DNA"/>
</dbReference>
<protein>
    <recommendedName>
        <fullName evidence="3">Transposase</fullName>
    </recommendedName>
</protein>
<evidence type="ECO:0008006" key="3">
    <source>
        <dbReference type="Google" id="ProtNLM"/>
    </source>
</evidence>
<dbReference type="PANTHER" id="PTHR34613">
    <property type="entry name" value="SLL0800 PROTEIN"/>
    <property type="match status" value="1"/>
</dbReference>
<sequence length="287" mass="31644">MHRVFQEDPGVFARTFRRLGLEFADPVSVTQLPSDLTEFKPLERRVDTLMRCDNPDGSSYLLAVEAQGKPDPDKPSSWAYYMAHLYAKYTVPPVLLVVCQDERTARWAQKPFTIGPPQLEAITLRCLVLGPHNVPRVTDEAEAAADIALATLSAIVHAREVDADVILRALATALTKQDEETALPYAELAESGLSSVPAALEIWRKLMTMDISQYQGTLAQRLRAEGEAQGKAEGGIDAVLFVLERRGIALADEQRAHVVACTDSDTIRTWLDRALTASTADEVFAQR</sequence>
<evidence type="ECO:0000313" key="2">
    <source>
        <dbReference type="Proteomes" id="UP000466345"/>
    </source>
</evidence>
<keyword evidence="2" id="KW-1185">Reference proteome</keyword>
<gene>
    <name evidence="1" type="ORF">SRB5_69360</name>
</gene>
<accession>A0A7K0CVN8</accession>
<evidence type="ECO:0000313" key="1">
    <source>
        <dbReference type="EMBL" id="MQY16734.1"/>
    </source>
</evidence>
<reference evidence="1 2" key="1">
    <citation type="submission" date="2019-10" db="EMBL/GenBank/DDBJ databases">
        <title>Streptomyces smaragdinus sp. nov. and Streptomyces fabii sp. nov., isolated from the gut of fungus growing-termite Macrotermes natalensis.</title>
        <authorList>
            <person name="Schwitalla J."/>
            <person name="Benndorf R."/>
            <person name="Martin K."/>
            <person name="De Beer W."/>
            <person name="Kaster A.-K."/>
            <person name="Vollmers J."/>
            <person name="Poulsen M."/>
            <person name="Beemelmanns C."/>
        </authorList>
    </citation>
    <scope>NUCLEOTIDE SEQUENCE [LARGE SCALE GENOMIC DNA]</scope>
    <source>
        <strain evidence="1 2">RB5</strain>
    </source>
</reference>
<dbReference type="PANTHER" id="PTHR34613:SF1">
    <property type="entry name" value="SLL6017 PROTEIN"/>
    <property type="match status" value="1"/>
</dbReference>
<name>A0A7K0CVN8_9ACTN</name>
<dbReference type="RefSeq" id="WP_323378991.1">
    <property type="nucleotide sequence ID" value="NZ_WEGJ01000068.1"/>
</dbReference>
<comment type="caution">
    <text evidence="1">The sequence shown here is derived from an EMBL/GenBank/DDBJ whole genome shotgun (WGS) entry which is preliminary data.</text>
</comment>
<proteinExistence type="predicted"/>
<dbReference type="Proteomes" id="UP000466345">
    <property type="component" value="Unassembled WGS sequence"/>
</dbReference>